<evidence type="ECO:0000256" key="1">
    <source>
        <dbReference type="SAM" id="MobiDB-lite"/>
    </source>
</evidence>
<proteinExistence type="predicted"/>
<dbReference type="AlphaFoldDB" id="A0A3D8L7Q7"/>
<name>A0A3D8L7Q7_9BACT</name>
<evidence type="ECO:0000313" key="3">
    <source>
        <dbReference type="Proteomes" id="UP000256708"/>
    </source>
</evidence>
<organism evidence="2 3">
    <name type="scientific">Pontibacter diazotrophicus</name>
    <dbReference type="NCBI Taxonomy" id="1400979"/>
    <lineage>
        <taxon>Bacteria</taxon>
        <taxon>Pseudomonadati</taxon>
        <taxon>Bacteroidota</taxon>
        <taxon>Cytophagia</taxon>
        <taxon>Cytophagales</taxon>
        <taxon>Hymenobacteraceae</taxon>
        <taxon>Pontibacter</taxon>
    </lineage>
</organism>
<evidence type="ECO:0000313" key="2">
    <source>
        <dbReference type="EMBL" id="RDV13363.1"/>
    </source>
</evidence>
<keyword evidence="3" id="KW-1185">Reference proteome</keyword>
<protein>
    <submittedName>
        <fullName evidence="2">Uncharacterized protein</fullName>
    </submittedName>
</protein>
<sequence>MAMHLAGKAALPRQAFPPPSSTPPIAAHLPESFPCAGHPSASLLIALRSILPLPEKWLPHPEQSRRHTRITS</sequence>
<accession>A0A3D8L7Q7</accession>
<comment type="caution">
    <text evidence="2">The sequence shown here is derived from an EMBL/GenBank/DDBJ whole genome shotgun (WGS) entry which is preliminary data.</text>
</comment>
<reference evidence="3" key="1">
    <citation type="submission" date="2018-08" db="EMBL/GenBank/DDBJ databases">
        <authorList>
            <person name="Liu Z.-W."/>
            <person name="Du Z.-J."/>
        </authorList>
    </citation>
    <scope>NUCLEOTIDE SEQUENCE [LARGE SCALE GENOMIC DNA]</scope>
    <source>
        <strain evidence="3">H4X</strain>
    </source>
</reference>
<dbReference type="EMBL" id="QRGR01000025">
    <property type="protein sequence ID" value="RDV13363.1"/>
    <property type="molecule type" value="Genomic_DNA"/>
</dbReference>
<dbReference type="Proteomes" id="UP000256708">
    <property type="component" value="Unassembled WGS sequence"/>
</dbReference>
<feature type="region of interest" description="Disordered" evidence="1">
    <location>
        <begin position="1"/>
        <end position="29"/>
    </location>
</feature>
<gene>
    <name evidence="2" type="ORF">DXT99_20305</name>
</gene>